<dbReference type="OMA" id="LAVREWC"/>
<name>B4GJG6_DROPE</name>
<gene>
    <name evidence="3" type="primary">Dper\GL25878</name>
    <name evidence="3" type="ORF">Dper_GL25878</name>
</gene>
<feature type="region of interest" description="Disordered" evidence="1">
    <location>
        <begin position="1"/>
        <end position="26"/>
    </location>
</feature>
<evidence type="ECO:0000313" key="4">
    <source>
        <dbReference type="Proteomes" id="UP000008744"/>
    </source>
</evidence>
<dbReference type="EMBL" id="CH479184">
    <property type="protein sequence ID" value="EDW36782.1"/>
    <property type="molecule type" value="Genomic_DNA"/>
</dbReference>
<dbReference type="PANTHER" id="PTHR46306:SF1">
    <property type="entry name" value="BTB_POZ DOMAIN-CONTAINING PROTEIN 9"/>
    <property type="match status" value="1"/>
</dbReference>
<dbReference type="InterPro" id="IPR011333">
    <property type="entry name" value="SKP1/BTB/POZ_sf"/>
</dbReference>
<evidence type="ECO:0000313" key="3">
    <source>
        <dbReference type="EMBL" id="EDW36782.1"/>
    </source>
</evidence>
<sequence length="216" mass="24190">MNSQASHGSSTSSGAAKRRHSAEHEPVHEFGEQVWADLNSLCMDEHFSDVSFIVEDQRLPAHRIILGKRSNYFRDLLCGDTAECEGQIGVDSLEAFKIVLGYLYSGTLPISTLDQECHHPSSRPGQSVWFAGSRVGNSQTPGGESGQVLRRDTFCASELDIFLAVREWCRNKPRAFFKSVVSLVRLSLMTADDLRHSSKATRRHRKSALLVEERRE</sequence>
<dbReference type="Proteomes" id="UP000008744">
    <property type="component" value="Unassembled WGS sequence"/>
</dbReference>
<dbReference type="InterPro" id="IPR000210">
    <property type="entry name" value="BTB/POZ_dom"/>
</dbReference>
<dbReference type="Pfam" id="PF00651">
    <property type="entry name" value="BTB"/>
    <property type="match status" value="1"/>
</dbReference>
<dbReference type="OrthoDB" id="9997739at2759"/>
<dbReference type="Pfam" id="PF07707">
    <property type="entry name" value="BACK"/>
    <property type="match status" value="1"/>
</dbReference>
<dbReference type="GO" id="GO:0032225">
    <property type="term" value="P:regulation of synaptic transmission, dopaminergic"/>
    <property type="evidence" value="ECO:0007669"/>
    <property type="project" value="EnsemblMetazoa"/>
</dbReference>
<organism evidence="4">
    <name type="scientific">Drosophila persimilis</name>
    <name type="common">Fruit fly</name>
    <dbReference type="NCBI Taxonomy" id="7234"/>
    <lineage>
        <taxon>Eukaryota</taxon>
        <taxon>Metazoa</taxon>
        <taxon>Ecdysozoa</taxon>
        <taxon>Arthropoda</taxon>
        <taxon>Hexapoda</taxon>
        <taxon>Insecta</taxon>
        <taxon>Pterygota</taxon>
        <taxon>Neoptera</taxon>
        <taxon>Endopterygota</taxon>
        <taxon>Diptera</taxon>
        <taxon>Brachycera</taxon>
        <taxon>Muscomorpha</taxon>
        <taxon>Ephydroidea</taxon>
        <taxon>Drosophilidae</taxon>
        <taxon>Drosophila</taxon>
        <taxon>Sophophora</taxon>
    </lineage>
</organism>
<feature type="compositionally biased region" description="Low complexity" evidence="1">
    <location>
        <begin position="1"/>
        <end position="15"/>
    </location>
</feature>
<dbReference type="SMART" id="SM00225">
    <property type="entry name" value="BTB"/>
    <property type="match status" value="1"/>
</dbReference>
<dbReference type="SUPFAM" id="SSF54695">
    <property type="entry name" value="POZ domain"/>
    <property type="match status" value="1"/>
</dbReference>
<dbReference type="eggNOG" id="KOG4350">
    <property type="taxonomic scope" value="Eukaryota"/>
</dbReference>
<evidence type="ECO:0000259" key="2">
    <source>
        <dbReference type="PROSITE" id="PS50097"/>
    </source>
</evidence>
<dbReference type="PhylomeDB" id="B4GJG6"/>
<keyword evidence="4" id="KW-1185">Reference proteome</keyword>
<dbReference type="Gene3D" id="3.30.710.10">
    <property type="entry name" value="Potassium Channel Kv1.1, Chain A"/>
    <property type="match status" value="1"/>
</dbReference>
<dbReference type="AlphaFoldDB" id="B4GJG6"/>
<dbReference type="PANTHER" id="PTHR46306">
    <property type="entry name" value="BTB/POZ DOMAIN-CONTAINING PROTEIN 9"/>
    <property type="match status" value="1"/>
</dbReference>
<dbReference type="InterPro" id="IPR052407">
    <property type="entry name" value="BTB_POZ_domain_cont_9"/>
</dbReference>
<feature type="domain" description="BTB" evidence="2">
    <location>
        <begin position="48"/>
        <end position="112"/>
    </location>
</feature>
<dbReference type="GO" id="GO:0005737">
    <property type="term" value="C:cytoplasm"/>
    <property type="evidence" value="ECO:0007669"/>
    <property type="project" value="EnsemblMetazoa"/>
</dbReference>
<dbReference type="GO" id="GO:0045938">
    <property type="term" value="P:positive regulation of circadian sleep/wake cycle, sleep"/>
    <property type="evidence" value="ECO:0007669"/>
    <property type="project" value="EnsemblMetazoa"/>
</dbReference>
<dbReference type="InterPro" id="IPR011705">
    <property type="entry name" value="BACK"/>
</dbReference>
<dbReference type="HOGENOM" id="CLU_1278826_0_0_1"/>
<dbReference type="PROSITE" id="PS50097">
    <property type="entry name" value="BTB"/>
    <property type="match status" value="1"/>
</dbReference>
<proteinExistence type="predicted"/>
<evidence type="ECO:0000256" key="1">
    <source>
        <dbReference type="SAM" id="MobiDB-lite"/>
    </source>
</evidence>
<accession>B4GJG6</accession>
<reference evidence="3 4" key="1">
    <citation type="journal article" date="2007" name="Nature">
        <title>Evolution of genes and genomes on the Drosophila phylogeny.</title>
        <authorList>
            <consortium name="Drosophila 12 Genomes Consortium"/>
            <person name="Clark A.G."/>
            <person name="Eisen M.B."/>
            <person name="Smith D.R."/>
            <person name="Bergman C.M."/>
            <person name="Oliver B."/>
            <person name="Markow T.A."/>
            <person name="Kaufman T.C."/>
            <person name="Kellis M."/>
            <person name="Gelbart W."/>
            <person name="Iyer V.N."/>
            <person name="Pollard D.A."/>
            <person name="Sackton T.B."/>
            <person name="Larracuente A.M."/>
            <person name="Singh N.D."/>
            <person name="Abad J.P."/>
            <person name="Abt D.N."/>
            <person name="Adryan B."/>
            <person name="Aguade M."/>
            <person name="Akashi H."/>
            <person name="Anderson W.W."/>
            <person name="Aquadro C.F."/>
            <person name="Ardell D.H."/>
            <person name="Arguello R."/>
            <person name="Artieri C.G."/>
            <person name="Barbash D.A."/>
            <person name="Barker D."/>
            <person name="Barsanti P."/>
            <person name="Batterham P."/>
            <person name="Batzoglou S."/>
            <person name="Begun D."/>
            <person name="Bhutkar A."/>
            <person name="Blanco E."/>
            <person name="Bosak S.A."/>
            <person name="Bradley R.K."/>
            <person name="Brand A.D."/>
            <person name="Brent M.R."/>
            <person name="Brooks A.N."/>
            <person name="Brown R.H."/>
            <person name="Butlin R.K."/>
            <person name="Caggese C."/>
            <person name="Calvi B.R."/>
            <person name="Bernardo de Carvalho A."/>
            <person name="Caspi A."/>
            <person name="Castrezana S."/>
            <person name="Celniker S.E."/>
            <person name="Chang J.L."/>
            <person name="Chapple C."/>
            <person name="Chatterji S."/>
            <person name="Chinwalla A."/>
            <person name="Civetta A."/>
            <person name="Clifton S.W."/>
            <person name="Comeron J.M."/>
            <person name="Costello J.C."/>
            <person name="Coyne J.A."/>
            <person name="Daub J."/>
            <person name="David R.G."/>
            <person name="Delcher A.L."/>
            <person name="Delehaunty K."/>
            <person name="Do C.B."/>
            <person name="Ebling H."/>
            <person name="Edwards K."/>
            <person name="Eickbush T."/>
            <person name="Evans J.D."/>
            <person name="Filipski A."/>
            <person name="Findeiss S."/>
            <person name="Freyhult E."/>
            <person name="Fulton L."/>
            <person name="Fulton R."/>
            <person name="Garcia A.C."/>
            <person name="Gardiner A."/>
            <person name="Garfield D.A."/>
            <person name="Garvin B.E."/>
            <person name="Gibson G."/>
            <person name="Gilbert D."/>
            <person name="Gnerre S."/>
            <person name="Godfrey J."/>
            <person name="Good R."/>
            <person name="Gotea V."/>
            <person name="Gravely B."/>
            <person name="Greenberg A.J."/>
            <person name="Griffiths-Jones S."/>
            <person name="Gross S."/>
            <person name="Guigo R."/>
            <person name="Gustafson E.A."/>
            <person name="Haerty W."/>
            <person name="Hahn M.W."/>
            <person name="Halligan D.L."/>
            <person name="Halpern A.L."/>
            <person name="Halter G.M."/>
            <person name="Han M.V."/>
            <person name="Heger A."/>
            <person name="Hillier L."/>
            <person name="Hinrichs A.S."/>
            <person name="Holmes I."/>
            <person name="Hoskins R.A."/>
            <person name="Hubisz M.J."/>
            <person name="Hultmark D."/>
            <person name="Huntley M.A."/>
            <person name="Jaffe D.B."/>
            <person name="Jagadeeshan S."/>
            <person name="Jeck W.R."/>
            <person name="Johnson J."/>
            <person name="Jones C.D."/>
            <person name="Jordan W.C."/>
            <person name="Karpen G.H."/>
            <person name="Kataoka E."/>
            <person name="Keightley P.D."/>
            <person name="Kheradpour P."/>
            <person name="Kirkness E.F."/>
            <person name="Koerich L.B."/>
            <person name="Kristiansen K."/>
            <person name="Kudrna D."/>
            <person name="Kulathinal R.J."/>
            <person name="Kumar S."/>
            <person name="Kwok R."/>
            <person name="Lander E."/>
            <person name="Langley C.H."/>
            <person name="Lapoint R."/>
            <person name="Lazzaro B.P."/>
            <person name="Lee S.J."/>
            <person name="Levesque L."/>
            <person name="Li R."/>
            <person name="Lin C.F."/>
            <person name="Lin M.F."/>
            <person name="Lindblad-Toh K."/>
            <person name="Llopart A."/>
            <person name="Long M."/>
            <person name="Low L."/>
            <person name="Lozovsky E."/>
            <person name="Lu J."/>
            <person name="Luo M."/>
            <person name="Machado C.A."/>
            <person name="Makalowski W."/>
            <person name="Marzo M."/>
            <person name="Matsuda M."/>
            <person name="Matzkin L."/>
            <person name="McAllister B."/>
            <person name="McBride C.S."/>
            <person name="McKernan B."/>
            <person name="McKernan K."/>
            <person name="Mendez-Lago M."/>
            <person name="Minx P."/>
            <person name="Mollenhauer M.U."/>
            <person name="Montooth K."/>
            <person name="Mount S.M."/>
            <person name="Mu X."/>
            <person name="Myers E."/>
            <person name="Negre B."/>
            <person name="Newfeld S."/>
            <person name="Nielsen R."/>
            <person name="Noor M.A."/>
            <person name="O'Grady P."/>
            <person name="Pachter L."/>
            <person name="Papaceit M."/>
            <person name="Parisi M.J."/>
            <person name="Parisi M."/>
            <person name="Parts L."/>
            <person name="Pedersen J.S."/>
            <person name="Pesole G."/>
            <person name="Phillippy A.M."/>
            <person name="Ponting C.P."/>
            <person name="Pop M."/>
            <person name="Porcelli D."/>
            <person name="Powell J.R."/>
            <person name="Prohaska S."/>
            <person name="Pruitt K."/>
            <person name="Puig M."/>
            <person name="Quesneville H."/>
            <person name="Ram K.R."/>
            <person name="Rand D."/>
            <person name="Rasmussen M.D."/>
            <person name="Reed L.K."/>
            <person name="Reenan R."/>
            <person name="Reily A."/>
            <person name="Remington K.A."/>
            <person name="Rieger T.T."/>
            <person name="Ritchie M.G."/>
            <person name="Robin C."/>
            <person name="Rogers Y.H."/>
            <person name="Rohde C."/>
            <person name="Rozas J."/>
            <person name="Rubenfield M.J."/>
            <person name="Ruiz A."/>
            <person name="Russo S."/>
            <person name="Salzberg S.L."/>
            <person name="Sanchez-Gracia A."/>
            <person name="Saranga D.J."/>
            <person name="Sato H."/>
            <person name="Schaeffer S.W."/>
            <person name="Schatz M.C."/>
            <person name="Schlenke T."/>
            <person name="Schwartz R."/>
            <person name="Segarra C."/>
            <person name="Singh R.S."/>
            <person name="Sirot L."/>
            <person name="Sirota M."/>
            <person name="Sisneros N.B."/>
            <person name="Smith C.D."/>
            <person name="Smith T.F."/>
            <person name="Spieth J."/>
            <person name="Stage D.E."/>
            <person name="Stark A."/>
            <person name="Stephan W."/>
            <person name="Strausberg R.L."/>
            <person name="Strempel S."/>
            <person name="Sturgill D."/>
            <person name="Sutton G."/>
            <person name="Sutton G.G."/>
            <person name="Tao W."/>
            <person name="Teichmann S."/>
            <person name="Tobari Y.N."/>
            <person name="Tomimura Y."/>
            <person name="Tsolas J.M."/>
            <person name="Valente V.L."/>
            <person name="Venter E."/>
            <person name="Venter J.C."/>
            <person name="Vicario S."/>
            <person name="Vieira F.G."/>
            <person name="Vilella A.J."/>
            <person name="Villasante A."/>
            <person name="Walenz B."/>
            <person name="Wang J."/>
            <person name="Wasserman M."/>
            <person name="Watts T."/>
            <person name="Wilson D."/>
            <person name="Wilson R.K."/>
            <person name="Wing R.A."/>
            <person name="Wolfner M.F."/>
            <person name="Wong A."/>
            <person name="Wong G.K."/>
            <person name="Wu C.I."/>
            <person name="Wu G."/>
            <person name="Yamamoto D."/>
            <person name="Yang H.P."/>
            <person name="Yang S.P."/>
            <person name="Yorke J.A."/>
            <person name="Yoshida K."/>
            <person name="Zdobnov E."/>
            <person name="Zhang P."/>
            <person name="Zhang Y."/>
            <person name="Zimin A.V."/>
            <person name="Baldwin J."/>
            <person name="Abdouelleil A."/>
            <person name="Abdulkadir J."/>
            <person name="Abebe A."/>
            <person name="Abera B."/>
            <person name="Abreu J."/>
            <person name="Acer S.C."/>
            <person name="Aftuck L."/>
            <person name="Alexander A."/>
            <person name="An P."/>
            <person name="Anderson E."/>
            <person name="Anderson S."/>
            <person name="Arachi H."/>
            <person name="Azer M."/>
            <person name="Bachantsang P."/>
            <person name="Barry A."/>
            <person name="Bayul T."/>
            <person name="Berlin A."/>
            <person name="Bessette D."/>
            <person name="Bloom T."/>
            <person name="Blye J."/>
            <person name="Boguslavskiy L."/>
            <person name="Bonnet C."/>
            <person name="Boukhgalter B."/>
            <person name="Bourzgui I."/>
            <person name="Brown A."/>
            <person name="Cahill P."/>
            <person name="Channer S."/>
            <person name="Cheshatsang Y."/>
            <person name="Chuda L."/>
            <person name="Citroen M."/>
            <person name="Collymore A."/>
            <person name="Cooke P."/>
            <person name="Costello M."/>
            <person name="D'Aco K."/>
            <person name="Daza R."/>
            <person name="De Haan G."/>
            <person name="DeGray S."/>
            <person name="DeMaso C."/>
            <person name="Dhargay N."/>
            <person name="Dooley K."/>
            <person name="Dooley E."/>
            <person name="Doricent M."/>
            <person name="Dorje P."/>
            <person name="Dorjee K."/>
            <person name="Dupes A."/>
            <person name="Elong R."/>
            <person name="Falk J."/>
            <person name="Farina A."/>
            <person name="Faro S."/>
            <person name="Ferguson D."/>
            <person name="Fisher S."/>
            <person name="Foley C.D."/>
            <person name="Franke A."/>
            <person name="Friedrich D."/>
            <person name="Gadbois L."/>
            <person name="Gearin G."/>
            <person name="Gearin C.R."/>
            <person name="Giannoukos G."/>
            <person name="Goode T."/>
            <person name="Graham J."/>
            <person name="Grandbois E."/>
            <person name="Grewal S."/>
            <person name="Gyaltsen K."/>
            <person name="Hafez N."/>
            <person name="Hagos B."/>
            <person name="Hall J."/>
            <person name="Henson C."/>
            <person name="Hollinger A."/>
            <person name="Honan T."/>
            <person name="Huard M.D."/>
            <person name="Hughes L."/>
            <person name="Hurhula B."/>
            <person name="Husby M.E."/>
            <person name="Kamat A."/>
            <person name="Kanga B."/>
            <person name="Kashin S."/>
            <person name="Khazanovich D."/>
            <person name="Kisner P."/>
            <person name="Lance K."/>
            <person name="Lara M."/>
            <person name="Lee W."/>
            <person name="Lennon N."/>
            <person name="Letendre F."/>
            <person name="LeVine R."/>
            <person name="Lipovsky A."/>
            <person name="Liu X."/>
            <person name="Liu J."/>
            <person name="Liu S."/>
            <person name="Lokyitsang T."/>
            <person name="Lokyitsang Y."/>
            <person name="Lubonja R."/>
            <person name="Lui A."/>
            <person name="MacDonald P."/>
            <person name="Magnisalis V."/>
            <person name="Maru K."/>
            <person name="Matthews C."/>
            <person name="McCusker W."/>
            <person name="McDonough S."/>
            <person name="Mehta T."/>
            <person name="Meldrim J."/>
            <person name="Meneus L."/>
            <person name="Mihai O."/>
            <person name="Mihalev A."/>
            <person name="Mihova T."/>
            <person name="Mittelman R."/>
            <person name="Mlenga V."/>
            <person name="Montmayeur A."/>
            <person name="Mulrain L."/>
            <person name="Navidi A."/>
            <person name="Naylor J."/>
            <person name="Negash T."/>
            <person name="Nguyen T."/>
            <person name="Nguyen N."/>
            <person name="Nicol R."/>
            <person name="Norbu C."/>
            <person name="Norbu N."/>
            <person name="Novod N."/>
            <person name="O'Neill B."/>
            <person name="Osman S."/>
            <person name="Markiewicz E."/>
            <person name="Oyono O.L."/>
            <person name="Patti C."/>
            <person name="Phunkhang P."/>
            <person name="Pierre F."/>
            <person name="Priest M."/>
            <person name="Raghuraman S."/>
            <person name="Rege F."/>
            <person name="Reyes R."/>
            <person name="Rise C."/>
            <person name="Rogov P."/>
            <person name="Ross K."/>
            <person name="Ryan E."/>
            <person name="Settipalli S."/>
            <person name="Shea T."/>
            <person name="Sherpa N."/>
            <person name="Shi L."/>
            <person name="Shih D."/>
            <person name="Sparrow T."/>
            <person name="Spaulding J."/>
            <person name="Stalker J."/>
            <person name="Stange-Thomann N."/>
            <person name="Stavropoulos S."/>
            <person name="Stone C."/>
            <person name="Strader C."/>
            <person name="Tesfaye S."/>
            <person name="Thomson T."/>
            <person name="Thoulutsang Y."/>
            <person name="Thoulutsang D."/>
            <person name="Topham K."/>
            <person name="Topping I."/>
            <person name="Tsamla T."/>
            <person name="Vassiliev H."/>
            <person name="Vo A."/>
            <person name="Wangchuk T."/>
            <person name="Wangdi T."/>
            <person name="Weiand M."/>
            <person name="Wilkinson J."/>
            <person name="Wilson A."/>
            <person name="Yadav S."/>
            <person name="Young G."/>
            <person name="Yu Q."/>
            <person name="Zembek L."/>
            <person name="Zhong D."/>
            <person name="Zimmer A."/>
            <person name="Zwirko Z."/>
            <person name="Jaffe D.B."/>
            <person name="Alvarez P."/>
            <person name="Brockman W."/>
            <person name="Butler J."/>
            <person name="Chin C."/>
            <person name="Gnerre S."/>
            <person name="Grabherr M."/>
            <person name="Kleber M."/>
            <person name="Mauceli E."/>
            <person name="MacCallum I."/>
        </authorList>
    </citation>
    <scope>NUCLEOTIDE SEQUENCE [LARGE SCALE GENOMIC DNA]</scope>
    <source>
        <strain evidence="4">MSH-3 / Tucson 14011-0111.49</strain>
    </source>
</reference>
<dbReference type="GO" id="GO:0048512">
    <property type="term" value="P:circadian behavior"/>
    <property type="evidence" value="ECO:0007669"/>
    <property type="project" value="TreeGrafter"/>
</dbReference>
<dbReference type="Gene3D" id="1.25.40.420">
    <property type="match status" value="1"/>
</dbReference>
<dbReference type="GO" id="GO:0008344">
    <property type="term" value="P:adult locomotory behavior"/>
    <property type="evidence" value="ECO:0007669"/>
    <property type="project" value="EnsemblMetazoa"/>
</dbReference>
<protein>
    <submittedName>
        <fullName evidence="3">GL25878</fullName>
    </submittedName>
</protein>